<dbReference type="InterPro" id="IPR041118">
    <property type="entry name" value="Rx_N"/>
</dbReference>
<dbReference type="InterPro" id="IPR058922">
    <property type="entry name" value="WHD_DRP"/>
</dbReference>
<dbReference type="InterPro" id="IPR032675">
    <property type="entry name" value="LRR_dom_sf"/>
</dbReference>
<keyword evidence="5" id="KW-0611">Plant defense</keyword>
<dbReference type="PRINTS" id="PR00364">
    <property type="entry name" value="DISEASERSIST"/>
</dbReference>
<evidence type="ECO:0000256" key="2">
    <source>
        <dbReference type="ARBA" id="ARBA00022614"/>
    </source>
</evidence>
<gene>
    <name evidence="11" type="ORF">QYE76_058699</name>
</gene>
<dbReference type="InterPro" id="IPR038005">
    <property type="entry name" value="RX-like_CC"/>
</dbReference>
<keyword evidence="2" id="KW-0433">Leucine-rich repeat</keyword>
<dbReference type="Pfam" id="PF23598">
    <property type="entry name" value="LRR_14"/>
    <property type="match status" value="1"/>
</dbReference>
<evidence type="ECO:0000313" key="11">
    <source>
        <dbReference type="EMBL" id="KAK1670540.1"/>
    </source>
</evidence>
<dbReference type="Gene3D" id="1.10.10.10">
    <property type="entry name" value="Winged helix-like DNA-binding domain superfamily/Winged helix DNA-binding domain"/>
    <property type="match status" value="1"/>
</dbReference>
<keyword evidence="6" id="KW-0175">Coiled coil</keyword>
<dbReference type="Pfam" id="PF23559">
    <property type="entry name" value="WHD_DRP"/>
    <property type="match status" value="1"/>
</dbReference>
<reference evidence="11" key="1">
    <citation type="submission" date="2023-07" db="EMBL/GenBank/DDBJ databases">
        <title>A chromosome-level genome assembly of Lolium multiflorum.</title>
        <authorList>
            <person name="Chen Y."/>
            <person name="Copetti D."/>
            <person name="Kolliker R."/>
            <person name="Studer B."/>
        </authorList>
    </citation>
    <scope>NUCLEOTIDE SEQUENCE</scope>
    <source>
        <strain evidence="11">02402/16</strain>
        <tissue evidence="11">Leaf</tissue>
    </source>
</reference>
<dbReference type="InterPro" id="IPR042197">
    <property type="entry name" value="Apaf_helical"/>
</dbReference>
<keyword evidence="3" id="KW-0677">Repeat</keyword>
<dbReference type="PANTHER" id="PTHR23155">
    <property type="entry name" value="DISEASE RESISTANCE PROTEIN RP"/>
    <property type="match status" value="1"/>
</dbReference>
<dbReference type="GO" id="GO:0002758">
    <property type="term" value="P:innate immune response-activating signaling pathway"/>
    <property type="evidence" value="ECO:0007669"/>
    <property type="project" value="UniProtKB-ARBA"/>
</dbReference>
<keyword evidence="12" id="KW-1185">Reference proteome</keyword>
<proteinExistence type="inferred from homology"/>
<dbReference type="EMBL" id="JAUUTY010000003">
    <property type="protein sequence ID" value="KAK1670540.1"/>
    <property type="molecule type" value="Genomic_DNA"/>
</dbReference>
<dbReference type="InterPro" id="IPR027417">
    <property type="entry name" value="P-loop_NTPase"/>
</dbReference>
<dbReference type="GO" id="GO:0042742">
    <property type="term" value="P:defense response to bacterium"/>
    <property type="evidence" value="ECO:0007669"/>
    <property type="project" value="UniProtKB-ARBA"/>
</dbReference>
<dbReference type="InterPro" id="IPR044974">
    <property type="entry name" value="Disease_R_plants"/>
</dbReference>
<accession>A0AAD8WSN8</accession>
<dbReference type="Pfam" id="PF18052">
    <property type="entry name" value="Rx_N"/>
    <property type="match status" value="1"/>
</dbReference>
<dbReference type="GO" id="GO:0043531">
    <property type="term" value="F:ADP binding"/>
    <property type="evidence" value="ECO:0007669"/>
    <property type="project" value="InterPro"/>
</dbReference>
<dbReference type="GO" id="GO:0009626">
    <property type="term" value="P:plant-type hypersensitive response"/>
    <property type="evidence" value="ECO:0007669"/>
    <property type="project" value="UniProtKB-ARBA"/>
</dbReference>
<keyword evidence="4" id="KW-0547">Nucleotide-binding</keyword>
<dbReference type="Gene3D" id="3.40.50.300">
    <property type="entry name" value="P-loop containing nucleotide triphosphate hydrolases"/>
    <property type="match status" value="1"/>
</dbReference>
<dbReference type="InterPro" id="IPR055414">
    <property type="entry name" value="LRR_R13L4/SHOC2-like"/>
</dbReference>
<dbReference type="InterPro" id="IPR036388">
    <property type="entry name" value="WH-like_DNA-bd_sf"/>
</dbReference>
<dbReference type="PANTHER" id="PTHR23155:SF1028">
    <property type="entry name" value="OS08G0174800 PROTEIN"/>
    <property type="match status" value="1"/>
</dbReference>
<comment type="caution">
    <text evidence="11">The sequence shown here is derived from an EMBL/GenBank/DDBJ whole genome shotgun (WGS) entry which is preliminary data.</text>
</comment>
<dbReference type="Proteomes" id="UP001231189">
    <property type="component" value="Unassembled WGS sequence"/>
</dbReference>
<dbReference type="FunFam" id="1.10.10.10:FF:000322">
    <property type="entry name" value="Probable disease resistance protein At1g63360"/>
    <property type="match status" value="1"/>
</dbReference>
<feature type="domain" description="Disease resistance R13L4/SHOC-2-like LRR" evidence="10">
    <location>
        <begin position="549"/>
        <end position="920"/>
    </location>
</feature>
<dbReference type="Gene3D" id="3.80.10.10">
    <property type="entry name" value="Ribonuclease Inhibitor"/>
    <property type="match status" value="1"/>
</dbReference>
<organism evidence="11 12">
    <name type="scientific">Lolium multiflorum</name>
    <name type="common">Italian ryegrass</name>
    <name type="synonym">Lolium perenne subsp. multiflorum</name>
    <dbReference type="NCBI Taxonomy" id="4521"/>
    <lineage>
        <taxon>Eukaryota</taxon>
        <taxon>Viridiplantae</taxon>
        <taxon>Streptophyta</taxon>
        <taxon>Embryophyta</taxon>
        <taxon>Tracheophyta</taxon>
        <taxon>Spermatophyta</taxon>
        <taxon>Magnoliopsida</taxon>
        <taxon>Liliopsida</taxon>
        <taxon>Poales</taxon>
        <taxon>Poaceae</taxon>
        <taxon>BOP clade</taxon>
        <taxon>Pooideae</taxon>
        <taxon>Poodae</taxon>
        <taxon>Poeae</taxon>
        <taxon>Poeae Chloroplast Group 2 (Poeae type)</taxon>
        <taxon>Loliodinae</taxon>
        <taxon>Loliinae</taxon>
        <taxon>Lolium</taxon>
    </lineage>
</organism>
<evidence type="ECO:0000256" key="6">
    <source>
        <dbReference type="ARBA" id="ARBA00023054"/>
    </source>
</evidence>
<dbReference type="Gene3D" id="1.20.5.4130">
    <property type="match status" value="1"/>
</dbReference>
<sequence>MEKLLFSAVTGALGPVLGKLGALLGEEYKLVKEVRGKIMFLEAEVEAMHAFLLKMSRVEEPDEQARCWMKDVRELSYDIHNSIDDFMLRVDNGESGKPKGFKGFIKRSVDLLTKTKTRRRIGKEVRSLETLVKEVAERRGRYKIDDNVSKASNATVDPRVCAMYKDLSELVGIAGPTAELVNLLNSGVAGAPLQQLKVVSIVGFGGLGKTTLARHVYDTHGKEFHYRAFVSVSRNPDVVMVLRSILMQVGYHGPLPKDAQCLIDAMSTFLHDKRYFIVVDDVWDVQTWNIIKCAFSKSSCSSRIITTTRVSEVAKACSISYGGDVYNLRPLSIVDSEWLFLQRIFGSPKECPPHLKRVSDKILKKCGGLPLAIISISGLLATNSEEDQWEQVQKSIGHGLGSNPGVEGMMRILSFSYFDLSPCLKSCLLYLSVFPEDADIWKDDLVRRWIWEGIIPEENGQTLYELGEVCFNELINRSLIHPTRRMSDGKVMSFRVHDLILDFVIAKSKEQNFVTLLGVPGVNPDPQMKARRLSLQSGCKIPTGLDLSKARSLVCFGVSFNMPSLLVLKNLRVLEFYECPELEDHHVADIGNLCHLKHLRFERTGITKFPEQIVELKFLETLEIFTRGGEEGFVIPSTLCQLQRLTHLVIPECTILPDEIGSMQALQVLEGINVFPQSSIFCQQLGQLTNLRTLRIQYQEYDVCDNIEGNIKETVSSICKLAKTNLYDLYVSGGYGRDSLFDAFNIEDFLDESCLFALQGLRTLDFDCHVAPRRIPTSMSLLANLQALSIMMLVINQEGMEILGGLPALRRLSLDVEKAGPEGGQIRISSLCGFHSLTNFRIGSYNCILRFIFEAGSMPKLQTLRFIFSETDQLDFGIQHLSSLTYMSCYCRGANGANTRQQLMDPIEREIEVHPNNPTLEWTLG</sequence>
<comment type="similarity">
    <text evidence="1">Belongs to the disease resistance NB-LRR family.</text>
</comment>
<evidence type="ECO:0000256" key="4">
    <source>
        <dbReference type="ARBA" id="ARBA00022741"/>
    </source>
</evidence>
<evidence type="ECO:0000256" key="3">
    <source>
        <dbReference type="ARBA" id="ARBA00022737"/>
    </source>
</evidence>
<evidence type="ECO:0000313" key="12">
    <source>
        <dbReference type="Proteomes" id="UP001231189"/>
    </source>
</evidence>
<dbReference type="SUPFAM" id="SSF52058">
    <property type="entry name" value="L domain-like"/>
    <property type="match status" value="1"/>
</dbReference>
<evidence type="ECO:0000259" key="8">
    <source>
        <dbReference type="Pfam" id="PF18052"/>
    </source>
</evidence>
<dbReference type="AlphaFoldDB" id="A0AAD8WSN8"/>
<feature type="domain" description="Disease resistance protein winged helix" evidence="9">
    <location>
        <begin position="433"/>
        <end position="504"/>
    </location>
</feature>
<protein>
    <submittedName>
        <fullName evidence="11">Uncharacterized protein</fullName>
    </submittedName>
</protein>
<name>A0AAD8WSN8_LOLMU</name>
<evidence type="ECO:0000259" key="10">
    <source>
        <dbReference type="Pfam" id="PF23598"/>
    </source>
</evidence>
<feature type="domain" description="Disease resistance N-terminal" evidence="8">
    <location>
        <begin position="12"/>
        <end position="95"/>
    </location>
</feature>
<feature type="domain" description="NB-ARC" evidence="7">
    <location>
        <begin position="195"/>
        <end position="329"/>
    </location>
</feature>
<dbReference type="SUPFAM" id="SSF52540">
    <property type="entry name" value="P-loop containing nucleoside triphosphate hydrolases"/>
    <property type="match status" value="1"/>
</dbReference>
<dbReference type="InterPro" id="IPR002182">
    <property type="entry name" value="NB-ARC"/>
</dbReference>
<dbReference type="Pfam" id="PF00931">
    <property type="entry name" value="NB-ARC"/>
    <property type="match status" value="1"/>
</dbReference>
<dbReference type="CDD" id="cd14798">
    <property type="entry name" value="RX-CC_like"/>
    <property type="match status" value="1"/>
</dbReference>
<evidence type="ECO:0000256" key="1">
    <source>
        <dbReference type="ARBA" id="ARBA00008894"/>
    </source>
</evidence>
<evidence type="ECO:0000259" key="7">
    <source>
        <dbReference type="Pfam" id="PF00931"/>
    </source>
</evidence>
<evidence type="ECO:0000259" key="9">
    <source>
        <dbReference type="Pfam" id="PF23559"/>
    </source>
</evidence>
<evidence type="ECO:0000256" key="5">
    <source>
        <dbReference type="ARBA" id="ARBA00022821"/>
    </source>
</evidence>
<dbReference type="Gene3D" id="1.10.8.430">
    <property type="entry name" value="Helical domain of apoptotic protease-activating factors"/>
    <property type="match status" value="1"/>
</dbReference>